<dbReference type="RefSeq" id="WP_204005457.1">
    <property type="nucleotide sequence ID" value="NZ_BOPG01000060.1"/>
</dbReference>
<dbReference type="AlphaFoldDB" id="A0A8J3ZFV3"/>
<accession>A0A8J3ZFV3</accession>
<dbReference type="PANTHER" id="PTHR42749:SF1">
    <property type="entry name" value="CELL SHAPE-DETERMINING PROTEIN MREB"/>
    <property type="match status" value="1"/>
</dbReference>
<sequence>MPEFDAGHTLGVDIGSSTTVAAARTPDGRVRILPVLRTPRTPDHEALLAEVRAGLRRKVRPELILTYPHGWDGTRQATLVDAARAAGFDAVRVIAGPLAAAAYYTSVLGRPLPFGAALVVHDLGATFDVAVVVRRALGLEVVAAEHRDVGGAAIDRGIVRYIGGTGPVWQSMREPVTDEDRRLRDQLWDAVRTAKEQLSTATSARFTLARRSIEVELTRGVVDRLVEPVVRETMEVTRDLVRTLTPTEDPIGILYIGGTTRVPRLAAALAASGSAASGSAASGSATAGNAAPGNAVAVTVDRPETVLAHGAAVAAAADAAHQGEMPARRWWRLGR</sequence>
<keyword evidence="3" id="KW-0143">Chaperone</keyword>
<dbReference type="Gene3D" id="3.30.420.40">
    <property type="match status" value="2"/>
</dbReference>
<comment type="caution">
    <text evidence="4">The sequence shown here is derived from an EMBL/GenBank/DDBJ whole genome shotgun (WGS) entry which is preliminary data.</text>
</comment>
<gene>
    <name evidence="4" type="ORF">Vau01_083470</name>
</gene>
<evidence type="ECO:0000313" key="5">
    <source>
        <dbReference type="Proteomes" id="UP000612585"/>
    </source>
</evidence>
<evidence type="ECO:0008006" key="6">
    <source>
        <dbReference type="Google" id="ProtNLM"/>
    </source>
</evidence>
<name>A0A8J3ZFV3_9ACTN</name>
<dbReference type="Gene3D" id="3.90.640.10">
    <property type="entry name" value="Actin, Chain A, domain 4"/>
    <property type="match status" value="1"/>
</dbReference>
<dbReference type="EMBL" id="BOPG01000060">
    <property type="protein sequence ID" value="GIJ60831.1"/>
    <property type="molecule type" value="Genomic_DNA"/>
</dbReference>
<dbReference type="PANTHER" id="PTHR42749">
    <property type="entry name" value="CELL SHAPE-DETERMINING PROTEIN MREB"/>
    <property type="match status" value="1"/>
</dbReference>
<reference evidence="4" key="1">
    <citation type="submission" date="2021-01" db="EMBL/GenBank/DDBJ databases">
        <title>Whole genome shotgun sequence of Virgisporangium aurantiacum NBRC 16421.</title>
        <authorList>
            <person name="Komaki H."/>
            <person name="Tamura T."/>
        </authorList>
    </citation>
    <scope>NUCLEOTIDE SEQUENCE</scope>
    <source>
        <strain evidence="4">NBRC 16421</strain>
    </source>
</reference>
<keyword evidence="5" id="KW-1185">Reference proteome</keyword>
<evidence type="ECO:0000313" key="4">
    <source>
        <dbReference type="EMBL" id="GIJ60831.1"/>
    </source>
</evidence>
<organism evidence="4 5">
    <name type="scientific">Virgisporangium aurantiacum</name>
    <dbReference type="NCBI Taxonomy" id="175570"/>
    <lineage>
        <taxon>Bacteria</taxon>
        <taxon>Bacillati</taxon>
        <taxon>Actinomycetota</taxon>
        <taxon>Actinomycetes</taxon>
        <taxon>Micromonosporales</taxon>
        <taxon>Micromonosporaceae</taxon>
        <taxon>Virgisporangium</taxon>
    </lineage>
</organism>
<proteinExistence type="predicted"/>
<dbReference type="SUPFAM" id="SSF53067">
    <property type="entry name" value="Actin-like ATPase domain"/>
    <property type="match status" value="2"/>
</dbReference>
<protein>
    <recommendedName>
        <fullName evidence="6">Hsp70 protein</fullName>
    </recommendedName>
</protein>
<keyword evidence="1" id="KW-0547">Nucleotide-binding</keyword>
<dbReference type="GO" id="GO:0140662">
    <property type="term" value="F:ATP-dependent protein folding chaperone"/>
    <property type="evidence" value="ECO:0007669"/>
    <property type="project" value="InterPro"/>
</dbReference>
<dbReference type="InterPro" id="IPR043129">
    <property type="entry name" value="ATPase_NBD"/>
</dbReference>
<evidence type="ECO:0000256" key="3">
    <source>
        <dbReference type="ARBA" id="ARBA00023186"/>
    </source>
</evidence>
<evidence type="ECO:0000256" key="2">
    <source>
        <dbReference type="ARBA" id="ARBA00022840"/>
    </source>
</evidence>
<evidence type="ECO:0000256" key="1">
    <source>
        <dbReference type="ARBA" id="ARBA00022741"/>
    </source>
</evidence>
<dbReference type="InterPro" id="IPR013126">
    <property type="entry name" value="Hsp_70_fam"/>
</dbReference>
<keyword evidence="2" id="KW-0067">ATP-binding</keyword>
<dbReference type="Pfam" id="PF00012">
    <property type="entry name" value="HSP70"/>
    <property type="match status" value="1"/>
</dbReference>
<dbReference type="GO" id="GO:0005524">
    <property type="term" value="F:ATP binding"/>
    <property type="evidence" value="ECO:0007669"/>
    <property type="project" value="UniProtKB-KW"/>
</dbReference>
<dbReference type="Proteomes" id="UP000612585">
    <property type="component" value="Unassembled WGS sequence"/>
</dbReference>